<dbReference type="FunFam" id="2.30.30.40:FF:000002">
    <property type="entry name" value="abl interactor 1 isoform X1"/>
    <property type="match status" value="1"/>
</dbReference>
<feature type="domain" description="T-SNARE coiled-coil homology" evidence="14">
    <location>
        <begin position="54"/>
        <end position="116"/>
    </location>
</feature>
<dbReference type="PANTHER" id="PTHR10460">
    <property type="entry name" value="ABL INTERACTOR FAMILY MEMBER"/>
    <property type="match status" value="1"/>
</dbReference>
<evidence type="ECO:0000313" key="15">
    <source>
        <dbReference type="Ensembl" id="ENSCCRP00020027879.1"/>
    </source>
</evidence>
<comment type="similarity">
    <text evidence="4">Belongs to the ABI family.</text>
</comment>
<reference evidence="15" key="1">
    <citation type="submission" date="2025-08" db="UniProtKB">
        <authorList>
            <consortium name="Ensembl"/>
        </authorList>
    </citation>
    <scope>IDENTIFICATION</scope>
</reference>
<feature type="domain" description="SH3" evidence="13">
    <location>
        <begin position="414"/>
        <end position="486"/>
    </location>
</feature>
<evidence type="ECO:0000256" key="12">
    <source>
        <dbReference type="SAM" id="MobiDB-lite"/>
    </source>
</evidence>
<evidence type="ECO:0000256" key="3">
    <source>
        <dbReference type="ARBA" id="ARBA00004510"/>
    </source>
</evidence>
<dbReference type="InterPro" id="IPR000727">
    <property type="entry name" value="T_SNARE_dom"/>
</dbReference>
<evidence type="ECO:0000256" key="4">
    <source>
        <dbReference type="ARBA" id="ARBA00010020"/>
    </source>
</evidence>
<dbReference type="InterPro" id="IPR028457">
    <property type="entry name" value="ABI"/>
</dbReference>
<dbReference type="GO" id="GO:0031209">
    <property type="term" value="C:SCAR complex"/>
    <property type="evidence" value="ECO:0007669"/>
    <property type="project" value="TreeGrafter"/>
</dbReference>
<dbReference type="PANTHER" id="PTHR10460:SF40">
    <property type="entry name" value="ABL INTERACTOR 1 ISOFORM X1"/>
    <property type="match status" value="1"/>
</dbReference>
<dbReference type="Ensembl" id="ENSCCRT00020030561.1">
    <property type="protein sequence ID" value="ENSCCRP00020027879.1"/>
    <property type="gene ID" value="ENSCCRG00020012559.1"/>
</dbReference>
<evidence type="ECO:0000256" key="10">
    <source>
        <dbReference type="ARBA" id="ARBA00023273"/>
    </source>
</evidence>
<feature type="compositionally biased region" description="Low complexity" evidence="12">
    <location>
        <begin position="305"/>
        <end position="314"/>
    </location>
</feature>
<evidence type="ECO:0000256" key="8">
    <source>
        <dbReference type="ARBA" id="ARBA00023054"/>
    </source>
</evidence>
<dbReference type="Pfam" id="PF07815">
    <property type="entry name" value="Abi_HHR"/>
    <property type="match status" value="1"/>
</dbReference>
<proteinExistence type="inferred from homology"/>
<keyword evidence="9" id="KW-0206">Cytoskeleton</keyword>
<dbReference type="Gene3D" id="2.30.30.40">
    <property type="entry name" value="SH3 Domains"/>
    <property type="match status" value="1"/>
</dbReference>
<comment type="subcellular location">
    <subcellularLocation>
        <location evidence="2">Cell projection</location>
        <location evidence="2">Filopodium</location>
    </subcellularLocation>
    <subcellularLocation>
        <location evidence="3">Cell projection</location>
        <location evidence="3">Lamellipodium</location>
    </subcellularLocation>
    <subcellularLocation>
        <location evidence="1">Cytoplasm</location>
        <location evidence="1">Cytoskeleton</location>
    </subcellularLocation>
</comment>
<dbReference type="PRINTS" id="PR00452">
    <property type="entry name" value="SH3DOMAIN"/>
</dbReference>
<keyword evidence="10" id="KW-0966">Cell projection</keyword>
<dbReference type="InterPro" id="IPR001452">
    <property type="entry name" value="SH3_domain"/>
</dbReference>
<evidence type="ECO:0000259" key="14">
    <source>
        <dbReference type="PROSITE" id="PS50192"/>
    </source>
</evidence>
<dbReference type="PROSITE" id="PS50002">
    <property type="entry name" value="SH3"/>
    <property type="match status" value="1"/>
</dbReference>
<dbReference type="InterPro" id="IPR012849">
    <property type="entry name" value="Abl-interactor_HHR_dom"/>
</dbReference>
<feature type="region of interest" description="Disordered" evidence="12">
    <location>
        <begin position="378"/>
        <end position="405"/>
    </location>
</feature>
<dbReference type="Pfam" id="PF14604">
    <property type="entry name" value="SH3_9"/>
    <property type="match status" value="1"/>
</dbReference>
<dbReference type="SUPFAM" id="SSF50044">
    <property type="entry name" value="SH3-domain"/>
    <property type="match status" value="1"/>
</dbReference>
<evidence type="ECO:0000313" key="16">
    <source>
        <dbReference type="Proteomes" id="UP000694701"/>
    </source>
</evidence>
<accession>A0A8C2DJX6</accession>
<evidence type="ECO:0000256" key="7">
    <source>
        <dbReference type="ARBA" id="ARBA00022553"/>
    </source>
</evidence>
<dbReference type="GO" id="GO:0030175">
    <property type="term" value="C:filopodium"/>
    <property type="evidence" value="ECO:0007669"/>
    <property type="project" value="UniProtKB-SubCell"/>
</dbReference>
<evidence type="ECO:0000256" key="1">
    <source>
        <dbReference type="ARBA" id="ARBA00004245"/>
    </source>
</evidence>
<dbReference type="GO" id="GO:0001764">
    <property type="term" value="P:neuron migration"/>
    <property type="evidence" value="ECO:0007669"/>
    <property type="project" value="TreeGrafter"/>
</dbReference>
<dbReference type="GO" id="GO:0005856">
    <property type="term" value="C:cytoskeleton"/>
    <property type="evidence" value="ECO:0007669"/>
    <property type="project" value="UniProtKB-SubCell"/>
</dbReference>
<keyword evidence="5 11" id="KW-0728">SH3 domain</keyword>
<evidence type="ECO:0000256" key="2">
    <source>
        <dbReference type="ARBA" id="ARBA00004486"/>
    </source>
</evidence>
<gene>
    <name evidence="15" type="primary">LOC109101822</name>
</gene>
<organism evidence="15 16">
    <name type="scientific">Cyprinus carpio</name>
    <name type="common">Common carp</name>
    <dbReference type="NCBI Taxonomy" id="7962"/>
    <lineage>
        <taxon>Eukaryota</taxon>
        <taxon>Metazoa</taxon>
        <taxon>Chordata</taxon>
        <taxon>Craniata</taxon>
        <taxon>Vertebrata</taxon>
        <taxon>Euteleostomi</taxon>
        <taxon>Actinopterygii</taxon>
        <taxon>Neopterygii</taxon>
        <taxon>Teleostei</taxon>
        <taxon>Ostariophysi</taxon>
        <taxon>Cypriniformes</taxon>
        <taxon>Cyprinidae</taxon>
        <taxon>Cyprininae</taxon>
        <taxon>Cyprinus</taxon>
    </lineage>
</organism>
<evidence type="ECO:0000256" key="5">
    <source>
        <dbReference type="ARBA" id="ARBA00022443"/>
    </source>
</evidence>
<dbReference type="Gene3D" id="6.10.140.1620">
    <property type="match status" value="1"/>
</dbReference>
<evidence type="ECO:0000259" key="13">
    <source>
        <dbReference type="PROSITE" id="PS50002"/>
    </source>
</evidence>
<feature type="compositionally biased region" description="Pro residues" evidence="12">
    <location>
        <begin position="268"/>
        <end position="285"/>
    </location>
</feature>
<evidence type="ECO:0000256" key="9">
    <source>
        <dbReference type="ARBA" id="ARBA00023212"/>
    </source>
</evidence>
<name>A0A8C2DJX6_CYPCA</name>
<keyword evidence="6" id="KW-0963">Cytoplasm</keyword>
<feature type="compositionally biased region" description="Low complexity" evidence="12">
    <location>
        <begin position="255"/>
        <end position="267"/>
    </location>
</feature>
<dbReference type="GO" id="GO:0035591">
    <property type="term" value="F:signaling adaptor activity"/>
    <property type="evidence" value="ECO:0007669"/>
    <property type="project" value="TreeGrafter"/>
</dbReference>
<dbReference type="GO" id="GO:0030027">
    <property type="term" value="C:lamellipodium"/>
    <property type="evidence" value="ECO:0007669"/>
    <property type="project" value="UniProtKB-SubCell"/>
</dbReference>
<keyword evidence="7" id="KW-0597">Phosphoprotein</keyword>
<feature type="compositionally biased region" description="Pro residues" evidence="12">
    <location>
        <begin position="383"/>
        <end position="392"/>
    </location>
</feature>
<dbReference type="PROSITE" id="PS50192">
    <property type="entry name" value="T_SNARE"/>
    <property type="match status" value="1"/>
</dbReference>
<keyword evidence="8" id="KW-0175">Coiled coil</keyword>
<dbReference type="GO" id="GO:0017124">
    <property type="term" value="F:SH3 domain binding"/>
    <property type="evidence" value="ECO:0007669"/>
    <property type="project" value="TreeGrafter"/>
</dbReference>
<feature type="region of interest" description="Disordered" evidence="12">
    <location>
        <begin position="159"/>
        <end position="285"/>
    </location>
</feature>
<dbReference type="InterPro" id="IPR036028">
    <property type="entry name" value="SH3-like_dom_sf"/>
</dbReference>
<dbReference type="Proteomes" id="UP000694701">
    <property type="component" value="Unplaced"/>
</dbReference>
<sequence>MKERERSNAEGCKMAELQMLLEEEIPAGKRALVESYQNLSRVAEYCENNYVQRKALEETKAYTTQSLASVAYQINALANNVLQLLDIQASQLRRMESSINHISQTVDIHKEKVARREIGILTTNKNTSRTHKIIAPGNMERPVRYIRKPIDYTLLDDVGHGVKQGNNQPARGGGGTLSRTNPPTQKPPSPPMAGRGTLGRNTPYKTLEPVKPPVVPNDYMTSPARLGSQNSPGRTASLNQRPRTHSGSSGGSGGRENSSNSMGIPLAVPTPSPPSMAPVVPPGPGLGPIPMSQFGTISRQISRHNSSTTSSSNSMVSATGTYRRAPASSSQFSVPQPHLNGGPTYPPNTMSVAPPPPPMAQQTPQIPLTGFVARVQENITDSPSPPPPPLPEDTPLFEEAAPPPPPPPVDYDEDDAALVHYNDPYADGDPHWAPKSFIEKDRWMDLSFMEGAIIYIIKKNDDGWFEGVSNGVTGLFPGNYVESIMHYAD</sequence>
<protein>
    <submittedName>
        <fullName evidence="15">Abl-interactor 1b</fullName>
    </submittedName>
</protein>
<feature type="compositionally biased region" description="Polar residues" evidence="12">
    <location>
        <begin position="227"/>
        <end position="241"/>
    </location>
</feature>
<feature type="region of interest" description="Disordered" evidence="12">
    <location>
        <begin position="300"/>
        <end position="349"/>
    </location>
</feature>
<dbReference type="AlphaFoldDB" id="A0A8C2DJX6"/>
<dbReference type="SMART" id="SM00326">
    <property type="entry name" value="SH3"/>
    <property type="match status" value="1"/>
</dbReference>
<evidence type="ECO:0000256" key="11">
    <source>
        <dbReference type="PROSITE-ProRule" id="PRU00192"/>
    </source>
</evidence>
<evidence type="ECO:0000256" key="6">
    <source>
        <dbReference type="ARBA" id="ARBA00022490"/>
    </source>
</evidence>